<dbReference type="EMBL" id="REGN01000362">
    <property type="protein sequence ID" value="RNA42478.1"/>
    <property type="molecule type" value="Genomic_DNA"/>
</dbReference>
<dbReference type="SUPFAM" id="SSF48452">
    <property type="entry name" value="TPR-like"/>
    <property type="match status" value="1"/>
</dbReference>
<comment type="caution">
    <text evidence="1">The sequence shown here is derived from an EMBL/GenBank/DDBJ whole genome shotgun (WGS) entry which is preliminary data.</text>
</comment>
<dbReference type="InterPro" id="IPR019734">
    <property type="entry name" value="TPR_rpt"/>
</dbReference>
<dbReference type="InterPro" id="IPR011990">
    <property type="entry name" value="TPR-like_helical_dom_sf"/>
</dbReference>
<protein>
    <submittedName>
        <fullName evidence="1">Tetratricopeptide repeat 23-like</fullName>
    </submittedName>
</protein>
<dbReference type="Pfam" id="PF13181">
    <property type="entry name" value="TPR_8"/>
    <property type="match status" value="1"/>
</dbReference>
<dbReference type="Proteomes" id="UP000276133">
    <property type="component" value="Unassembled WGS sequence"/>
</dbReference>
<dbReference type="InterPro" id="IPR042621">
    <property type="entry name" value="TTC23/TTC23L"/>
</dbReference>
<evidence type="ECO:0000313" key="1">
    <source>
        <dbReference type="EMBL" id="RNA42478.1"/>
    </source>
</evidence>
<sequence length="245" mass="28554">QYAIKKSNSNAIEYYDKCIDCLKPNKQLDLDLMFEIYHDKAKIELNKENFDKSADIIKECLQKIESIGSDFYTFECKLALAKIYGELDEMNSVDKAEDLYKQVLEGHSKLFNNLNEKIINDKNDLIKFYLKQEKFENAFTLLEELLKNKIEFFGDFSTKLVSSHKLLCSILLKKNDLDNAVKHLQKSLEIEELNYGKKSKQFAQTSETLENLQSKLSTKSEKPNFNPSRKINHLKQDLALYAPRN</sequence>
<evidence type="ECO:0000313" key="2">
    <source>
        <dbReference type="Proteomes" id="UP000276133"/>
    </source>
</evidence>
<dbReference type="PANTHER" id="PTHR14485:SF2">
    <property type="entry name" value="FUNGAL STAND N-TERMINAL GOODBYE DOMAIN-CONTAINING PROTEIN"/>
    <property type="match status" value="1"/>
</dbReference>
<dbReference type="OrthoDB" id="9986634at2759"/>
<dbReference type="Gene3D" id="1.25.40.10">
    <property type="entry name" value="Tetratricopeptide repeat domain"/>
    <property type="match status" value="1"/>
</dbReference>
<organism evidence="1 2">
    <name type="scientific">Brachionus plicatilis</name>
    <name type="common">Marine rotifer</name>
    <name type="synonym">Brachionus muelleri</name>
    <dbReference type="NCBI Taxonomy" id="10195"/>
    <lineage>
        <taxon>Eukaryota</taxon>
        <taxon>Metazoa</taxon>
        <taxon>Spiralia</taxon>
        <taxon>Gnathifera</taxon>
        <taxon>Rotifera</taxon>
        <taxon>Eurotatoria</taxon>
        <taxon>Monogononta</taxon>
        <taxon>Pseudotrocha</taxon>
        <taxon>Ploima</taxon>
        <taxon>Brachionidae</taxon>
        <taxon>Brachionus</taxon>
    </lineage>
</organism>
<dbReference type="PANTHER" id="PTHR14485">
    <property type="entry name" value="TETRATRICOPEPTIDE REPEAT PROTEIN 23"/>
    <property type="match status" value="1"/>
</dbReference>
<name>A0A3M7T3S1_BRAPC</name>
<gene>
    <name evidence="1" type="ORF">BpHYR1_019935</name>
</gene>
<reference evidence="1 2" key="1">
    <citation type="journal article" date="2018" name="Sci. Rep.">
        <title>Genomic signatures of local adaptation to the degree of environmental predictability in rotifers.</title>
        <authorList>
            <person name="Franch-Gras L."/>
            <person name="Hahn C."/>
            <person name="Garcia-Roger E.M."/>
            <person name="Carmona M.J."/>
            <person name="Serra M."/>
            <person name="Gomez A."/>
        </authorList>
    </citation>
    <scope>NUCLEOTIDE SEQUENCE [LARGE SCALE GENOMIC DNA]</scope>
    <source>
        <strain evidence="1">HYR1</strain>
    </source>
</reference>
<dbReference type="STRING" id="10195.A0A3M7T3S1"/>
<proteinExistence type="predicted"/>
<keyword evidence="2" id="KW-1185">Reference proteome</keyword>
<dbReference type="AlphaFoldDB" id="A0A3M7T3S1"/>
<feature type="non-terminal residue" evidence="1">
    <location>
        <position position="1"/>
    </location>
</feature>
<accession>A0A3M7T3S1</accession>